<dbReference type="Proteomes" id="UP000319824">
    <property type="component" value="Unassembled WGS sequence"/>
</dbReference>
<evidence type="ECO:0000313" key="2">
    <source>
        <dbReference type="Proteomes" id="UP000319824"/>
    </source>
</evidence>
<dbReference type="EMBL" id="VISO01000003">
    <property type="protein sequence ID" value="TVZ63137.1"/>
    <property type="molecule type" value="Genomic_DNA"/>
</dbReference>
<organism evidence="1 2">
    <name type="scientific">Rhizobium mongolense USDA 1844</name>
    <dbReference type="NCBI Taxonomy" id="1079460"/>
    <lineage>
        <taxon>Bacteria</taxon>
        <taxon>Pseudomonadati</taxon>
        <taxon>Pseudomonadota</taxon>
        <taxon>Alphaproteobacteria</taxon>
        <taxon>Hyphomicrobiales</taxon>
        <taxon>Rhizobiaceae</taxon>
        <taxon>Rhizobium/Agrobacterium group</taxon>
        <taxon>Rhizobium</taxon>
    </lineage>
</organism>
<evidence type="ECO:0000313" key="1">
    <source>
        <dbReference type="EMBL" id="TVZ63137.1"/>
    </source>
</evidence>
<sequence length="80" mass="9020">MPNRLWAIVSMPRMTCEPEKCGNLPSKPQILAVNYVIGDTVHWNIAVSAPKRTVVSRYLRRENGASAIPQYYGHLPQDGR</sequence>
<gene>
    <name evidence="1" type="ORF">BCL32_3258</name>
</gene>
<reference evidence="1 2" key="1">
    <citation type="submission" date="2019-06" db="EMBL/GenBank/DDBJ databases">
        <title>Pac Bio to generate improved reference genome sequences for organisms with transposon mutant libraries (support for FEBA project).</title>
        <authorList>
            <person name="Blow M."/>
        </authorList>
    </citation>
    <scope>NUCLEOTIDE SEQUENCE [LARGE SCALE GENOMIC DNA]</scope>
    <source>
        <strain evidence="1 2">USDA 1844</strain>
    </source>
</reference>
<name>A0A559SLA6_9HYPH</name>
<accession>A0A559SLA6</accession>
<proteinExistence type="predicted"/>
<protein>
    <submittedName>
        <fullName evidence="1">Uncharacterized protein</fullName>
    </submittedName>
</protein>
<comment type="caution">
    <text evidence="1">The sequence shown here is derived from an EMBL/GenBank/DDBJ whole genome shotgun (WGS) entry which is preliminary data.</text>
</comment>
<dbReference type="AlphaFoldDB" id="A0A559SLA6"/>